<dbReference type="EMBL" id="JACRTD010000002">
    <property type="protein sequence ID" value="MBC8584640.1"/>
    <property type="molecule type" value="Genomic_DNA"/>
</dbReference>
<dbReference type="RefSeq" id="WP_262394463.1">
    <property type="nucleotide sequence ID" value="NZ_JACRTD010000002.1"/>
</dbReference>
<dbReference type="InterPro" id="IPR014710">
    <property type="entry name" value="RmlC-like_jellyroll"/>
</dbReference>
<dbReference type="CDD" id="cd02208">
    <property type="entry name" value="cupin_RmlC-like"/>
    <property type="match status" value="1"/>
</dbReference>
<organism evidence="1 2">
    <name type="scientific">Youxingia wuxianensis</name>
    <dbReference type="NCBI Taxonomy" id="2763678"/>
    <lineage>
        <taxon>Bacteria</taxon>
        <taxon>Bacillati</taxon>
        <taxon>Bacillota</taxon>
        <taxon>Clostridia</taxon>
        <taxon>Eubacteriales</taxon>
        <taxon>Oscillospiraceae</taxon>
        <taxon>Youxingia</taxon>
    </lineage>
</organism>
<reference evidence="1" key="1">
    <citation type="submission" date="2020-08" db="EMBL/GenBank/DDBJ databases">
        <title>Genome public.</title>
        <authorList>
            <person name="Liu C."/>
            <person name="Sun Q."/>
        </authorList>
    </citation>
    <scope>NUCLEOTIDE SEQUENCE</scope>
    <source>
        <strain evidence="1">NSJ-64</strain>
    </source>
</reference>
<accession>A0A926IH06</accession>
<dbReference type="InterPro" id="IPR011051">
    <property type="entry name" value="RmlC_Cupin_sf"/>
</dbReference>
<evidence type="ECO:0008006" key="3">
    <source>
        <dbReference type="Google" id="ProtNLM"/>
    </source>
</evidence>
<dbReference type="Proteomes" id="UP000623678">
    <property type="component" value="Unassembled WGS sequence"/>
</dbReference>
<name>A0A926IH06_9FIRM</name>
<keyword evidence="2" id="KW-1185">Reference proteome</keyword>
<sequence length="249" mass="28165">MGNIKILKSKDIKLEWDGALGRADLLPGACPTVKTYKCVLKAGNEYVPELYSRADRFQFFVFINASGFVVSGNEAWNITDRAVFAPFFDKQKVRIKAGKTDLEFYHITSLINEEDEKALKFMRIELPKFKLLKDCWQYTEGFTGDAGSAVKSHFVLEHRLTGRCSMGWNVGEGPTFIGQHVHEGLQQWYFVLQDSTFTYIAGDEKIPMSEGDVSHTPCATSHGSESAAGEKIDYFWFELADKGYRLENV</sequence>
<proteinExistence type="predicted"/>
<evidence type="ECO:0000313" key="2">
    <source>
        <dbReference type="Proteomes" id="UP000623678"/>
    </source>
</evidence>
<gene>
    <name evidence="1" type="ORF">H8705_03510</name>
</gene>
<evidence type="ECO:0000313" key="1">
    <source>
        <dbReference type="EMBL" id="MBC8584640.1"/>
    </source>
</evidence>
<comment type="caution">
    <text evidence="1">The sequence shown here is derived from an EMBL/GenBank/DDBJ whole genome shotgun (WGS) entry which is preliminary data.</text>
</comment>
<dbReference type="Gene3D" id="2.60.120.10">
    <property type="entry name" value="Jelly Rolls"/>
    <property type="match status" value="1"/>
</dbReference>
<dbReference type="SUPFAM" id="SSF51182">
    <property type="entry name" value="RmlC-like cupins"/>
    <property type="match status" value="1"/>
</dbReference>
<dbReference type="AlphaFoldDB" id="A0A926IH06"/>
<protein>
    <recommendedName>
        <fullName evidence="3">Cupin domain-containing protein</fullName>
    </recommendedName>
</protein>